<feature type="compositionally biased region" description="Low complexity" evidence="1">
    <location>
        <begin position="163"/>
        <end position="176"/>
    </location>
</feature>
<gene>
    <name evidence="2" type="ORF">SNAT2548_LOCUS21061</name>
</gene>
<sequence length="473" mass="51377">MGPLSDSDSDMQEFDACRKKALAAAARRQGSFAQSFQAKETSRPSVKKTQLPPPTRTTGRQLWADIATDDEDGFPRWHSPKQSAEVMKPLPLPTPVPATMDDEGLSWDPIGLGSLETCVADLLWNKMNVNKPDTSASSPGYDKWSWSTTATSADADVQDEDLSPSSQSQAPLSISSEESTAQIGVLSSTDESETHKSVPMPTMMQEPLKEAGQRTPAALVMPVPQVQQTVMVAVPAMHAAVPALPGVAALAGVPPMPCMPFGMGMLPYIMSSSHGLPTGFQHGPPRQANAQRSWENEEVVRPAVMPCPGFGGPPVGRSHRFHQKNVTMGVMSDDARTFTKRYNKGRLSIVCENKVHFQGTVRYAVQFTDGELCSADGVGFILSSDIPCTKNIQKIVSIFANRTGRICIRVHDEVERCPQRVKCLEVGDWLEVHADLTQQIVNFTVWPKDGSEPSFTTVSFKETLNQVGRIGSG</sequence>
<evidence type="ECO:0000313" key="2">
    <source>
        <dbReference type="EMBL" id="CAE7386157.1"/>
    </source>
</evidence>
<accession>A0A812Q0K3</accession>
<dbReference type="OrthoDB" id="429527at2759"/>
<feature type="compositionally biased region" description="Polar residues" evidence="1">
    <location>
        <begin position="177"/>
        <end position="189"/>
    </location>
</feature>
<protein>
    <submittedName>
        <fullName evidence="2">Uncharacterized protein</fullName>
    </submittedName>
</protein>
<organism evidence="2 3">
    <name type="scientific">Symbiodinium natans</name>
    <dbReference type="NCBI Taxonomy" id="878477"/>
    <lineage>
        <taxon>Eukaryota</taxon>
        <taxon>Sar</taxon>
        <taxon>Alveolata</taxon>
        <taxon>Dinophyceae</taxon>
        <taxon>Suessiales</taxon>
        <taxon>Symbiodiniaceae</taxon>
        <taxon>Symbiodinium</taxon>
    </lineage>
</organism>
<proteinExistence type="predicted"/>
<feature type="compositionally biased region" description="Polar residues" evidence="1">
    <location>
        <begin position="31"/>
        <end position="48"/>
    </location>
</feature>
<reference evidence="2" key="1">
    <citation type="submission" date="2021-02" db="EMBL/GenBank/DDBJ databases">
        <authorList>
            <person name="Dougan E. K."/>
            <person name="Rhodes N."/>
            <person name="Thang M."/>
            <person name="Chan C."/>
        </authorList>
    </citation>
    <scope>NUCLEOTIDE SEQUENCE</scope>
</reference>
<dbReference type="EMBL" id="CAJNDS010002234">
    <property type="protein sequence ID" value="CAE7386157.1"/>
    <property type="molecule type" value="Genomic_DNA"/>
</dbReference>
<name>A0A812Q0K3_9DINO</name>
<evidence type="ECO:0000313" key="3">
    <source>
        <dbReference type="Proteomes" id="UP000604046"/>
    </source>
</evidence>
<feature type="region of interest" description="Disordered" evidence="1">
    <location>
        <begin position="156"/>
        <end position="200"/>
    </location>
</feature>
<evidence type="ECO:0000256" key="1">
    <source>
        <dbReference type="SAM" id="MobiDB-lite"/>
    </source>
</evidence>
<comment type="caution">
    <text evidence="2">The sequence shown here is derived from an EMBL/GenBank/DDBJ whole genome shotgun (WGS) entry which is preliminary data.</text>
</comment>
<dbReference type="Proteomes" id="UP000604046">
    <property type="component" value="Unassembled WGS sequence"/>
</dbReference>
<feature type="region of interest" description="Disordered" evidence="1">
    <location>
        <begin position="29"/>
        <end position="61"/>
    </location>
</feature>
<keyword evidence="3" id="KW-1185">Reference proteome</keyword>
<dbReference type="AlphaFoldDB" id="A0A812Q0K3"/>